<gene>
    <name evidence="1" type="ORF">GKIL_2803</name>
</gene>
<sequence length="78" mass="8771">MTGQMCWLAPIGSAHRKILHLRTHPTLPWRPYHQCLEFMLPDYDIPEGSAGMATFQELLREGWQLLPSAGQAPLAESA</sequence>
<dbReference type="AlphaFoldDB" id="U5QN65"/>
<dbReference type="OrthoDB" id="425717at2"/>
<dbReference type="eggNOG" id="ENOG50330HJ">
    <property type="taxonomic scope" value="Bacteria"/>
</dbReference>
<protein>
    <submittedName>
        <fullName evidence="1">Uncharacterized protein</fullName>
    </submittedName>
</protein>
<dbReference type="KEGG" id="glj:GKIL_2803"/>
<dbReference type="HOGENOM" id="CLU_178404_0_0_3"/>
<dbReference type="EMBL" id="CP003587">
    <property type="protein sequence ID" value="AGY59049.1"/>
    <property type="molecule type" value="Genomic_DNA"/>
</dbReference>
<organism evidence="1 2">
    <name type="scientific">Gloeobacter kilaueensis (strain ATCC BAA-2537 / CCAP 1431/1 / ULC 316 / JS1)</name>
    <dbReference type="NCBI Taxonomy" id="1183438"/>
    <lineage>
        <taxon>Bacteria</taxon>
        <taxon>Bacillati</taxon>
        <taxon>Cyanobacteriota</taxon>
        <taxon>Cyanophyceae</taxon>
        <taxon>Gloeobacterales</taxon>
        <taxon>Gloeobacteraceae</taxon>
        <taxon>Gloeobacter</taxon>
    </lineage>
</organism>
<name>U5QN65_GLOK1</name>
<proteinExistence type="predicted"/>
<reference evidence="1 2" key="1">
    <citation type="journal article" date="2013" name="PLoS ONE">
        <title>Cultivation and Complete Genome Sequencing of Gloeobacter kilaueensis sp. nov., from a Lava Cave in Kilauea Caldera, Hawai'i.</title>
        <authorList>
            <person name="Saw J.H."/>
            <person name="Schatz M."/>
            <person name="Brown M.V."/>
            <person name="Kunkel D.D."/>
            <person name="Foster J.S."/>
            <person name="Shick H."/>
            <person name="Christensen S."/>
            <person name="Hou S."/>
            <person name="Wan X."/>
            <person name="Donachie S.P."/>
        </authorList>
    </citation>
    <scope>NUCLEOTIDE SEQUENCE [LARGE SCALE GENOMIC DNA]</scope>
    <source>
        <strain evidence="2">JS</strain>
    </source>
</reference>
<dbReference type="STRING" id="1183438.GKIL_2803"/>
<accession>U5QN65</accession>
<evidence type="ECO:0000313" key="2">
    <source>
        <dbReference type="Proteomes" id="UP000017396"/>
    </source>
</evidence>
<dbReference type="RefSeq" id="WP_023174267.1">
    <property type="nucleotide sequence ID" value="NC_022600.1"/>
</dbReference>
<keyword evidence="2" id="KW-1185">Reference proteome</keyword>
<evidence type="ECO:0000313" key="1">
    <source>
        <dbReference type="EMBL" id="AGY59049.1"/>
    </source>
</evidence>
<dbReference type="Proteomes" id="UP000017396">
    <property type="component" value="Chromosome"/>
</dbReference>